<gene>
    <name evidence="10" type="ORF">GCM10011588_52480</name>
</gene>
<evidence type="ECO:0000313" key="11">
    <source>
        <dbReference type="Proteomes" id="UP000638263"/>
    </source>
</evidence>
<dbReference type="PANTHER" id="PTHR30151">
    <property type="entry name" value="ALKANE SULFONATE ABC TRANSPORTER-RELATED, MEMBRANE SUBUNIT"/>
    <property type="match status" value="1"/>
</dbReference>
<dbReference type="PROSITE" id="PS50928">
    <property type="entry name" value="ABC_TM1"/>
    <property type="match status" value="1"/>
</dbReference>
<feature type="transmembrane region" description="Helical" evidence="7">
    <location>
        <begin position="259"/>
        <end position="280"/>
    </location>
</feature>
<dbReference type="SUPFAM" id="SSF161098">
    <property type="entry name" value="MetI-like"/>
    <property type="match status" value="1"/>
</dbReference>
<feature type="region of interest" description="Disordered" evidence="8">
    <location>
        <begin position="1"/>
        <end position="31"/>
    </location>
</feature>
<evidence type="ECO:0000256" key="2">
    <source>
        <dbReference type="ARBA" id="ARBA00022448"/>
    </source>
</evidence>
<dbReference type="GO" id="GO:0005886">
    <property type="term" value="C:plasma membrane"/>
    <property type="evidence" value="ECO:0007669"/>
    <property type="project" value="UniProtKB-SubCell"/>
</dbReference>
<reference evidence="10" key="1">
    <citation type="journal article" date="2014" name="Int. J. Syst. Evol. Microbiol.">
        <title>Complete genome sequence of Corynebacterium casei LMG S-19264T (=DSM 44701T), isolated from a smear-ripened cheese.</title>
        <authorList>
            <consortium name="US DOE Joint Genome Institute (JGI-PGF)"/>
            <person name="Walter F."/>
            <person name="Albersmeier A."/>
            <person name="Kalinowski J."/>
            <person name="Ruckert C."/>
        </authorList>
    </citation>
    <scope>NUCLEOTIDE SEQUENCE</scope>
    <source>
        <strain evidence="10">CGMCC 4.3508</strain>
    </source>
</reference>
<feature type="transmembrane region" description="Helical" evidence="7">
    <location>
        <begin position="100"/>
        <end position="126"/>
    </location>
</feature>
<evidence type="ECO:0000256" key="8">
    <source>
        <dbReference type="SAM" id="MobiDB-lite"/>
    </source>
</evidence>
<evidence type="ECO:0000256" key="6">
    <source>
        <dbReference type="ARBA" id="ARBA00023136"/>
    </source>
</evidence>
<evidence type="ECO:0000256" key="7">
    <source>
        <dbReference type="RuleBase" id="RU363032"/>
    </source>
</evidence>
<dbReference type="InterPro" id="IPR000515">
    <property type="entry name" value="MetI-like"/>
</dbReference>
<evidence type="ECO:0000256" key="4">
    <source>
        <dbReference type="ARBA" id="ARBA00022692"/>
    </source>
</evidence>
<keyword evidence="2 7" id="KW-0813">Transport</keyword>
<reference evidence="10" key="2">
    <citation type="submission" date="2020-09" db="EMBL/GenBank/DDBJ databases">
        <authorList>
            <person name="Sun Q."/>
            <person name="Zhou Y."/>
        </authorList>
    </citation>
    <scope>NUCLEOTIDE SEQUENCE</scope>
    <source>
        <strain evidence="10">CGMCC 4.3508</strain>
    </source>
</reference>
<comment type="caution">
    <text evidence="10">The sequence shown here is derived from an EMBL/GenBank/DDBJ whole genome shotgun (WGS) entry which is preliminary data.</text>
</comment>
<feature type="transmembrane region" description="Helical" evidence="7">
    <location>
        <begin position="138"/>
        <end position="160"/>
    </location>
</feature>
<comment type="similarity">
    <text evidence="7">Belongs to the binding-protein-dependent transport system permease family.</text>
</comment>
<accession>A0A917VW25</accession>
<dbReference type="GO" id="GO:0055085">
    <property type="term" value="P:transmembrane transport"/>
    <property type="evidence" value="ECO:0007669"/>
    <property type="project" value="InterPro"/>
</dbReference>
<keyword evidence="4 7" id="KW-0812">Transmembrane</keyword>
<keyword evidence="11" id="KW-1185">Reference proteome</keyword>
<keyword evidence="6 7" id="KW-0472">Membrane</keyword>
<feature type="transmembrane region" description="Helical" evidence="7">
    <location>
        <begin position="166"/>
        <end position="188"/>
    </location>
</feature>
<sequence length="291" mass="30440">MTTTYHAAAPLDATGTSGSVGRPRPPDRARRGRQLGSALGWRALGVVVFLAGWHLIALGVASRAILPGPLEVWIDFTSSFADDPGLRYLGVRSPGVAINLVWTVGLAVVAWAAGSVLGAAAGLLSSRIQWIRNACEPLFFVFGAVPALVLAPFFLVWFGQGHLNKMLLVGFYCFVSVGLVAQSAAAALPPSSEEYAATQGLNTRARFLYVLVPGTLPSVLSGLRIALATAIAVQATVELLGSQIGIGRLIALRAGQGDVSGVLGLSIALGVVAIVLDLVLRRGIRVLTRWQ</sequence>
<dbReference type="CDD" id="cd06261">
    <property type="entry name" value="TM_PBP2"/>
    <property type="match status" value="1"/>
</dbReference>
<evidence type="ECO:0000256" key="1">
    <source>
        <dbReference type="ARBA" id="ARBA00004651"/>
    </source>
</evidence>
<feature type="transmembrane region" description="Helical" evidence="7">
    <location>
        <begin position="39"/>
        <end position="61"/>
    </location>
</feature>
<dbReference type="Proteomes" id="UP000638263">
    <property type="component" value="Unassembled WGS sequence"/>
</dbReference>
<dbReference type="RefSeq" id="WP_058856431.1">
    <property type="nucleotide sequence ID" value="NZ_BMMH01000013.1"/>
</dbReference>
<feature type="domain" description="ABC transmembrane type-1" evidence="9">
    <location>
        <begin position="100"/>
        <end position="280"/>
    </location>
</feature>
<dbReference type="Gene3D" id="1.10.3720.10">
    <property type="entry name" value="MetI-like"/>
    <property type="match status" value="1"/>
</dbReference>
<keyword evidence="3" id="KW-1003">Cell membrane</keyword>
<evidence type="ECO:0000259" key="9">
    <source>
        <dbReference type="PROSITE" id="PS50928"/>
    </source>
</evidence>
<evidence type="ECO:0000256" key="5">
    <source>
        <dbReference type="ARBA" id="ARBA00022989"/>
    </source>
</evidence>
<name>A0A917VW25_9NOCA</name>
<dbReference type="EMBL" id="BMMH01000013">
    <property type="protein sequence ID" value="GGL31224.1"/>
    <property type="molecule type" value="Genomic_DNA"/>
</dbReference>
<dbReference type="Pfam" id="PF00528">
    <property type="entry name" value="BPD_transp_1"/>
    <property type="match status" value="1"/>
</dbReference>
<evidence type="ECO:0000256" key="3">
    <source>
        <dbReference type="ARBA" id="ARBA00022475"/>
    </source>
</evidence>
<proteinExistence type="inferred from homology"/>
<protein>
    <submittedName>
        <fullName evidence="10">Taurine ABC transporter permease</fullName>
    </submittedName>
</protein>
<comment type="subcellular location">
    <subcellularLocation>
        <location evidence="1 7">Cell membrane</location>
        <topology evidence="1 7">Multi-pass membrane protein</topology>
    </subcellularLocation>
</comment>
<keyword evidence="5 7" id="KW-1133">Transmembrane helix</keyword>
<dbReference type="AlphaFoldDB" id="A0A917VW25"/>
<dbReference type="PANTHER" id="PTHR30151:SF0">
    <property type="entry name" value="ABC TRANSPORTER PERMEASE PROTEIN MJ0413-RELATED"/>
    <property type="match status" value="1"/>
</dbReference>
<dbReference type="InterPro" id="IPR035906">
    <property type="entry name" value="MetI-like_sf"/>
</dbReference>
<organism evidence="10 11">
    <name type="scientific">Nocardia jinanensis</name>
    <dbReference type="NCBI Taxonomy" id="382504"/>
    <lineage>
        <taxon>Bacteria</taxon>
        <taxon>Bacillati</taxon>
        <taxon>Actinomycetota</taxon>
        <taxon>Actinomycetes</taxon>
        <taxon>Mycobacteriales</taxon>
        <taxon>Nocardiaceae</taxon>
        <taxon>Nocardia</taxon>
    </lineage>
</organism>
<evidence type="ECO:0000313" key="10">
    <source>
        <dbReference type="EMBL" id="GGL31224.1"/>
    </source>
</evidence>
<feature type="transmembrane region" description="Helical" evidence="7">
    <location>
        <begin position="208"/>
        <end position="233"/>
    </location>
</feature>